<dbReference type="FunFam" id="3.40.50.620:FF:000280">
    <property type="entry name" value="DUF218 domain"/>
    <property type="match status" value="1"/>
</dbReference>
<dbReference type="InterPro" id="IPR003848">
    <property type="entry name" value="DUF218"/>
</dbReference>
<name>C3Z5G9_BRAFL</name>
<dbReference type="PANTHER" id="PTHR30336">
    <property type="entry name" value="INNER MEMBRANE PROTEIN, PROBABLE PERMEASE"/>
    <property type="match status" value="1"/>
</dbReference>
<evidence type="ECO:0000259" key="1">
    <source>
        <dbReference type="Pfam" id="PF02698"/>
    </source>
</evidence>
<dbReference type="InParanoid" id="C3Z5G9"/>
<protein>
    <recommendedName>
        <fullName evidence="1">DUF218 domain-containing protein</fullName>
    </recommendedName>
</protein>
<dbReference type="CDD" id="cd06259">
    <property type="entry name" value="YdcF-like"/>
    <property type="match status" value="1"/>
</dbReference>
<reference evidence="2" key="1">
    <citation type="journal article" date="2008" name="Nature">
        <title>The amphioxus genome and the evolution of the chordate karyotype.</title>
        <authorList>
            <consortium name="US DOE Joint Genome Institute (JGI-PGF)"/>
            <person name="Putnam N.H."/>
            <person name="Butts T."/>
            <person name="Ferrier D.E.K."/>
            <person name="Furlong R.F."/>
            <person name="Hellsten U."/>
            <person name="Kawashima T."/>
            <person name="Robinson-Rechavi M."/>
            <person name="Shoguchi E."/>
            <person name="Terry A."/>
            <person name="Yu J.-K."/>
            <person name="Benito-Gutierrez E.L."/>
            <person name="Dubchak I."/>
            <person name="Garcia-Fernandez J."/>
            <person name="Gibson-Brown J.J."/>
            <person name="Grigoriev I.V."/>
            <person name="Horton A.C."/>
            <person name="de Jong P.J."/>
            <person name="Jurka J."/>
            <person name="Kapitonov V.V."/>
            <person name="Kohara Y."/>
            <person name="Kuroki Y."/>
            <person name="Lindquist E."/>
            <person name="Lucas S."/>
            <person name="Osoegawa K."/>
            <person name="Pennacchio L.A."/>
            <person name="Salamov A.A."/>
            <person name="Satou Y."/>
            <person name="Sauka-Spengler T."/>
            <person name="Schmutz J."/>
            <person name="Shin-I T."/>
            <person name="Toyoda A."/>
            <person name="Bronner-Fraser M."/>
            <person name="Fujiyama A."/>
            <person name="Holland L.Z."/>
            <person name="Holland P.W.H."/>
            <person name="Satoh N."/>
            <person name="Rokhsar D.S."/>
        </authorList>
    </citation>
    <scope>NUCLEOTIDE SEQUENCE [LARGE SCALE GENOMIC DNA]</scope>
    <source>
        <strain evidence="2">S238N-H82</strain>
        <tissue evidence="2">Testes</tissue>
    </source>
</reference>
<evidence type="ECO:0000313" key="2">
    <source>
        <dbReference type="EMBL" id="EEN52082.1"/>
    </source>
</evidence>
<dbReference type="eggNOG" id="ENOG502S28H">
    <property type="taxonomic scope" value="Eukaryota"/>
</dbReference>
<dbReference type="InterPro" id="IPR051599">
    <property type="entry name" value="Cell_Envelope_Assoc"/>
</dbReference>
<proteinExistence type="predicted"/>
<dbReference type="AlphaFoldDB" id="C3Z5G9"/>
<gene>
    <name evidence="2" type="ORF">BRAFLDRAFT_118064</name>
</gene>
<dbReference type="Gene3D" id="3.40.50.620">
    <property type="entry name" value="HUPs"/>
    <property type="match status" value="1"/>
</dbReference>
<dbReference type="Pfam" id="PF02698">
    <property type="entry name" value="DUF218"/>
    <property type="match status" value="1"/>
</dbReference>
<dbReference type="EMBL" id="GG666583">
    <property type="protein sequence ID" value="EEN52082.1"/>
    <property type="molecule type" value="Genomic_DNA"/>
</dbReference>
<dbReference type="PANTHER" id="PTHR30336:SF20">
    <property type="entry name" value="DUF218 DOMAIN-CONTAINING PROTEIN"/>
    <property type="match status" value="1"/>
</dbReference>
<feature type="domain" description="DUF218" evidence="1">
    <location>
        <begin position="124"/>
        <end position="242"/>
    </location>
</feature>
<accession>C3Z5G9</accession>
<organism>
    <name type="scientific">Branchiostoma floridae</name>
    <name type="common">Florida lancelet</name>
    <name type="synonym">Amphioxus</name>
    <dbReference type="NCBI Taxonomy" id="7739"/>
    <lineage>
        <taxon>Eukaryota</taxon>
        <taxon>Metazoa</taxon>
        <taxon>Chordata</taxon>
        <taxon>Cephalochordata</taxon>
        <taxon>Leptocardii</taxon>
        <taxon>Amphioxiformes</taxon>
        <taxon>Branchiostomatidae</taxon>
        <taxon>Branchiostoma</taxon>
    </lineage>
</organism>
<sequence length="321" mass="36410">MHYFLELNHYAFQNKEQVIVAAASFSPRGYSQVGLPYPIPIACVGFGTGVDVALLAIIAKITNGMFAIGDVDVSELSNFFRKQVLLIRFVLQFAHDMEKLRNLILLREFMARMGEQVSEEELSDVILVLGCHDTRVAEYAARLWLDGWAEYLLFSGNLGHFTKGVWDRPEAEIFHDIAVSMGVPDDKILREPMATNTGENIKFSHRVLRQHKVKANSVILVQMPYMERRTYATFVKQWPGDKENTHVVVTSPRIAFQDYPSDDVGGLKTTVNNLVGVLERIKSYPSRGFQIPQDIPDDVWLAYEELIAMGYDGLDYKMKPS</sequence>
<dbReference type="InterPro" id="IPR014729">
    <property type="entry name" value="Rossmann-like_a/b/a_fold"/>
</dbReference>